<dbReference type="Proteomes" id="UP000790787">
    <property type="component" value="Chromosome 5"/>
</dbReference>
<sequence>MDPDIRKFGRGPRELGGSVDLLNHCKLRKHLDLFCKRSLPLSISETQYLRNVVGDTEIRKGEGMELDQLSQNSPYVGHRCVQLRPFGLDLLTDAFQLREATSTDLPLAEIGFPIGASKLKNECKEKKKHKKHKHKDRSRKHDPSSCTDKEPKPSRVNNKEKNESKSQNYGPDLFLRQQVKKPRTDGNGGFSGILTYQKNELNKTFISVHRVSLTSQIWLRE</sequence>
<reference evidence="2" key="2">
    <citation type="submission" date="2025-08" db="UniProtKB">
        <authorList>
            <consortium name="RefSeq"/>
        </authorList>
    </citation>
    <scope>IDENTIFICATION</scope>
    <source>
        <tissue evidence="2">Leaf</tissue>
    </source>
</reference>
<gene>
    <name evidence="2" type="primary">LOC107814955</name>
</gene>
<protein>
    <submittedName>
        <fullName evidence="2">Mediator of RNA polymerase II transcription subunit 19b</fullName>
    </submittedName>
</protein>
<name>A0AC58UJ66_TOBAC</name>
<proteinExistence type="predicted"/>
<evidence type="ECO:0000313" key="1">
    <source>
        <dbReference type="Proteomes" id="UP000790787"/>
    </source>
</evidence>
<organism evidence="1 2">
    <name type="scientific">Nicotiana tabacum</name>
    <name type="common">Common tobacco</name>
    <dbReference type="NCBI Taxonomy" id="4097"/>
    <lineage>
        <taxon>Eukaryota</taxon>
        <taxon>Viridiplantae</taxon>
        <taxon>Streptophyta</taxon>
        <taxon>Embryophyta</taxon>
        <taxon>Tracheophyta</taxon>
        <taxon>Spermatophyta</taxon>
        <taxon>Magnoliopsida</taxon>
        <taxon>eudicotyledons</taxon>
        <taxon>Gunneridae</taxon>
        <taxon>Pentapetalae</taxon>
        <taxon>asterids</taxon>
        <taxon>lamiids</taxon>
        <taxon>Solanales</taxon>
        <taxon>Solanaceae</taxon>
        <taxon>Nicotianoideae</taxon>
        <taxon>Nicotianeae</taxon>
        <taxon>Nicotiana</taxon>
    </lineage>
</organism>
<evidence type="ECO:0000313" key="2">
    <source>
        <dbReference type="RefSeq" id="XP_075109537.1"/>
    </source>
</evidence>
<accession>A0AC58UJ66</accession>
<keyword evidence="1" id="KW-1185">Reference proteome</keyword>
<reference evidence="1" key="1">
    <citation type="journal article" date="2014" name="Nat. Commun.">
        <title>The tobacco genome sequence and its comparison with those of tomato and potato.</title>
        <authorList>
            <person name="Sierro N."/>
            <person name="Battey J.N."/>
            <person name="Ouadi S."/>
            <person name="Bakaher N."/>
            <person name="Bovet L."/>
            <person name="Willig A."/>
            <person name="Goepfert S."/>
            <person name="Peitsch M.C."/>
            <person name="Ivanov N.V."/>
        </authorList>
    </citation>
    <scope>NUCLEOTIDE SEQUENCE [LARGE SCALE GENOMIC DNA]</scope>
</reference>
<dbReference type="RefSeq" id="XP_075109537.1">
    <property type="nucleotide sequence ID" value="XM_075253436.1"/>
</dbReference>